<proteinExistence type="predicted"/>
<reference evidence="1 2" key="1">
    <citation type="submission" date="2020-08" db="EMBL/GenBank/DDBJ databases">
        <title>A Genomic Blueprint of the Chicken Gut Microbiome.</title>
        <authorList>
            <person name="Gilroy R."/>
            <person name="Ravi A."/>
            <person name="Getino M."/>
            <person name="Pursley I."/>
            <person name="Horton D.L."/>
            <person name="Alikhan N.-F."/>
            <person name="Baker D."/>
            <person name="Gharbi K."/>
            <person name="Hall N."/>
            <person name="Watson M."/>
            <person name="Adriaenssens E.M."/>
            <person name="Foster-Nyarko E."/>
            <person name="Jarju S."/>
            <person name="Secka A."/>
            <person name="Antonio M."/>
            <person name="Oren A."/>
            <person name="Chaudhuri R."/>
            <person name="La Ragione R.M."/>
            <person name="Hildebrand F."/>
            <person name="Pallen M.J."/>
        </authorList>
    </citation>
    <scope>NUCLEOTIDE SEQUENCE [LARGE SCALE GENOMIC DNA]</scope>
    <source>
        <strain evidence="1 2">Sa1CVA4</strain>
    </source>
</reference>
<protein>
    <recommendedName>
        <fullName evidence="3">Outer membrane protein beta-barrel domain-containing protein</fullName>
    </recommendedName>
</protein>
<dbReference type="EMBL" id="JACSPS010000001">
    <property type="protein sequence ID" value="MBD8017555.1"/>
    <property type="molecule type" value="Genomic_DNA"/>
</dbReference>
<comment type="caution">
    <text evidence="1">The sequence shown here is derived from an EMBL/GenBank/DDBJ whole genome shotgun (WGS) entry which is preliminary data.</text>
</comment>
<sequence>MRIVILLLMISPALFLSQKRKKGLDVVSNIDVKVLAMKPIGNNWLAKDLQPFYGFGFGGNLMTPINFGVGIDYSAYFSNVDYGRRNSYGNLGSPRMTVIDAFLTHRDEISEDFYIEEMAGFSFYRLTNNFIDLGSEQLKEKAVGFHLGGKAIYTLDGPQQVFVAGKANFYFGNTFNENADIRRYYSRSVLLSLSLGYRYNF</sequence>
<evidence type="ECO:0000313" key="2">
    <source>
        <dbReference type="Proteomes" id="UP000626242"/>
    </source>
</evidence>
<evidence type="ECO:0008006" key="3">
    <source>
        <dbReference type="Google" id="ProtNLM"/>
    </source>
</evidence>
<keyword evidence="2" id="KW-1185">Reference proteome</keyword>
<gene>
    <name evidence="1" type="ORF">H9628_03640</name>
</gene>
<organism evidence="1 2">
    <name type="scientific">Kaistella pullorum</name>
    <dbReference type="NCBI Taxonomy" id="2763074"/>
    <lineage>
        <taxon>Bacteria</taxon>
        <taxon>Pseudomonadati</taxon>
        <taxon>Bacteroidota</taxon>
        <taxon>Flavobacteriia</taxon>
        <taxon>Flavobacteriales</taxon>
        <taxon>Weeksellaceae</taxon>
        <taxon>Chryseobacterium group</taxon>
        <taxon>Kaistella</taxon>
    </lineage>
</organism>
<evidence type="ECO:0000313" key="1">
    <source>
        <dbReference type="EMBL" id="MBD8017555.1"/>
    </source>
</evidence>
<name>A0ABR8WKK4_9FLAO</name>
<dbReference type="RefSeq" id="WP_251832756.1">
    <property type="nucleotide sequence ID" value="NZ_JACSPS010000001.1"/>
</dbReference>
<dbReference type="Proteomes" id="UP000626242">
    <property type="component" value="Unassembled WGS sequence"/>
</dbReference>
<accession>A0ABR8WKK4</accession>